<gene>
    <name evidence="2" type="ORF">AVDCRST_MAG20-2256</name>
</gene>
<reference evidence="2" key="1">
    <citation type="submission" date="2020-02" db="EMBL/GenBank/DDBJ databases">
        <authorList>
            <person name="Meier V. D."/>
        </authorList>
    </citation>
    <scope>NUCLEOTIDE SEQUENCE</scope>
    <source>
        <strain evidence="2">AVDCRST_MAG20</strain>
    </source>
</reference>
<keyword evidence="1" id="KW-0472">Membrane</keyword>
<evidence type="ECO:0000256" key="1">
    <source>
        <dbReference type="SAM" id="Phobius"/>
    </source>
</evidence>
<proteinExistence type="predicted"/>
<organism evidence="2">
    <name type="scientific">uncultured Acidimicrobiales bacterium</name>
    <dbReference type="NCBI Taxonomy" id="310071"/>
    <lineage>
        <taxon>Bacteria</taxon>
        <taxon>Bacillati</taxon>
        <taxon>Actinomycetota</taxon>
        <taxon>Acidimicrobiia</taxon>
        <taxon>Acidimicrobiales</taxon>
        <taxon>environmental samples</taxon>
    </lineage>
</organism>
<dbReference type="EMBL" id="CADCSY010000103">
    <property type="protein sequence ID" value="CAA9251980.1"/>
    <property type="molecule type" value="Genomic_DNA"/>
</dbReference>
<protein>
    <submittedName>
        <fullName evidence="2">Uncharacterized protein</fullName>
    </submittedName>
</protein>
<dbReference type="AlphaFoldDB" id="A0A6J4IGT5"/>
<accession>A0A6J4IGT5</accession>
<name>A0A6J4IGT5_9ACTN</name>
<keyword evidence="1" id="KW-1133">Transmembrane helix</keyword>
<feature type="transmembrane region" description="Helical" evidence="1">
    <location>
        <begin position="7"/>
        <end position="28"/>
    </location>
</feature>
<sequence>MFLGEDLLPLLVLAFGAAMALGSALALVRPPAKREEGDLAEASVGRSVVFVVIGTLAAVWATASLISG</sequence>
<keyword evidence="1" id="KW-0812">Transmembrane</keyword>
<feature type="transmembrane region" description="Helical" evidence="1">
    <location>
        <begin position="48"/>
        <end position="66"/>
    </location>
</feature>
<evidence type="ECO:0000313" key="2">
    <source>
        <dbReference type="EMBL" id="CAA9251980.1"/>
    </source>
</evidence>